<feature type="domain" description="Ubiquitin-like" evidence="2">
    <location>
        <begin position="85"/>
        <end position="154"/>
    </location>
</feature>
<organism evidence="3 4">
    <name type="scientific">Kwoniella newhampshirensis</name>
    <dbReference type="NCBI Taxonomy" id="1651941"/>
    <lineage>
        <taxon>Eukaryota</taxon>
        <taxon>Fungi</taxon>
        <taxon>Dikarya</taxon>
        <taxon>Basidiomycota</taxon>
        <taxon>Agaricomycotina</taxon>
        <taxon>Tremellomycetes</taxon>
        <taxon>Tremellales</taxon>
        <taxon>Cryptococcaceae</taxon>
        <taxon>Kwoniella</taxon>
    </lineage>
</organism>
<dbReference type="SUPFAM" id="SSF54236">
    <property type="entry name" value="Ubiquitin-like"/>
    <property type="match status" value="1"/>
</dbReference>
<feature type="compositionally biased region" description="Low complexity" evidence="1">
    <location>
        <begin position="7"/>
        <end position="43"/>
    </location>
</feature>
<dbReference type="InterPro" id="IPR029071">
    <property type="entry name" value="Ubiquitin-like_domsf"/>
</dbReference>
<dbReference type="RefSeq" id="XP_066801082.1">
    <property type="nucleotide sequence ID" value="XM_066948514.1"/>
</dbReference>
<dbReference type="InterPro" id="IPR040015">
    <property type="entry name" value="UBL3-like"/>
</dbReference>
<gene>
    <name evidence="3" type="ORF">IAR55_005423</name>
</gene>
<dbReference type="Gene3D" id="3.10.20.90">
    <property type="entry name" value="Phosphatidylinositol 3-kinase Catalytic Subunit, Chain A, domain 1"/>
    <property type="match status" value="1"/>
</dbReference>
<dbReference type="Proteomes" id="UP001388673">
    <property type="component" value="Unassembled WGS sequence"/>
</dbReference>
<dbReference type="GeneID" id="92182681"/>
<dbReference type="InterPro" id="IPR000626">
    <property type="entry name" value="Ubiquitin-like_dom"/>
</dbReference>
<keyword evidence="4" id="KW-1185">Reference proteome</keyword>
<feature type="region of interest" description="Disordered" evidence="1">
    <location>
        <begin position="1"/>
        <end position="77"/>
    </location>
</feature>
<reference evidence="3 4" key="1">
    <citation type="journal article" date="2024" name="bioRxiv">
        <title>Comparative genomics of Cryptococcus and Kwoniella reveals pathogenesis evolution and contrasting karyotype dynamics via intercentromeric recombination or chromosome fusion.</title>
        <authorList>
            <person name="Coelho M.A."/>
            <person name="David-Palma M."/>
            <person name="Shea T."/>
            <person name="Bowers K."/>
            <person name="McGinley-Smith S."/>
            <person name="Mohammad A.W."/>
            <person name="Gnirke A."/>
            <person name="Yurkov A.M."/>
            <person name="Nowrousian M."/>
            <person name="Sun S."/>
            <person name="Cuomo C.A."/>
            <person name="Heitman J."/>
        </authorList>
    </citation>
    <scope>NUCLEOTIDE SEQUENCE [LARGE SCALE GENOMIC DNA]</scope>
    <source>
        <strain evidence="3 4">CBS 13917</strain>
    </source>
</reference>
<protein>
    <recommendedName>
        <fullName evidence="2">Ubiquitin-like domain-containing protein</fullName>
    </recommendedName>
</protein>
<dbReference type="PROSITE" id="PS50053">
    <property type="entry name" value="UBIQUITIN_2"/>
    <property type="match status" value="1"/>
</dbReference>
<evidence type="ECO:0000313" key="3">
    <source>
        <dbReference type="EMBL" id="KAK8847564.1"/>
    </source>
</evidence>
<dbReference type="KEGG" id="kne:92182681"/>
<dbReference type="InterPro" id="IPR039540">
    <property type="entry name" value="UBL3-like_ubiquitin_dom"/>
</dbReference>
<evidence type="ECO:0000256" key="1">
    <source>
        <dbReference type="SAM" id="MobiDB-lite"/>
    </source>
</evidence>
<proteinExistence type="predicted"/>
<evidence type="ECO:0000259" key="2">
    <source>
        <dbReference type="PROSITE" id="PS50053"/>
    </source>
</evidence>
<accession>A0AAW0YHW3</accession>
<feature type="region of interest" description="Disordered" evidence="1">
    <location>
        <begin position="179"/>
        <end position="198"/>
    </location>
</feature>
<dbReference type="EMBL" id="JBCAWK010000010">
    <property type="protein sequence ID" value="KAK8847564.1"/>
    <property type="molecule type" value="Genomic_DNA"/>
</dbReference>
<feature type="compositionally biased region" description="Low complexity" evidence="1">
    <location>
        <begin position="50"/>
        <end position="66"/>
    </location>
</feature>
<dbReference type="PANTHER" id="PTHR13169">
    <property type="entry name" value="UBIQUITIN-LIKE PROTEIN 3 HCG-1 PROTEIN"/>
    <property type="match status" value="1"/>
</dbReference>
<comment type="caution">
    <text evidence="3">The sequence shown here is derived from an EMBL/GenBank/DDBJ whole genome shotgun (WGS) entry which is preliminary data.</text>
</comment>
<dbReference type="AlphaFoldDB" id="A0AAW0YHW3"/>
<name>A0AAW0YHW3_9TREE</name>
<dbReference type="Pfam" id="PF13881">
    <property type="entry name" value="Rad60-SLD_2"/>
    <property type="match status" value="1"/>
</dbReference>
<dbReference type="PANTHER" id="PTHR13169:SF0">
    <property type="entry name" value="UBIQUITIN-LIKE PROTEIN 3"/>
    <property type="match status" value="1"/>
</dbReference>
<sequence length="211" mass="22573">MSVNIDSPPSSSSQSPAILALAPPIHAITSDDITPTPPATTTSHPLDPNTPSSLPVSSPAPASTAVERSSPRPVAESVTPVIPKVHLRALVISGQSHVYSFEPEITVGRMKELIWSTWPSEWTDTAQPSSPSLMRILHAGRILQDDSTLMSNNLPASIQPSTPTVVHISIRSFSLKGDDEPKKPGLLHRTASTSRSHRNDEEVSGCRCVIM</sequence>
<evidence type="ECO:0000313" key="4">
    <source>
        <dbReference type="Proteomes" id="UP001388673"/>
    </source>
</evidence>